<proteinExistence type="predicted"/>
<evidence type="ECO:0000313" key="3">
    <source>
        <dbReference type="EMBL" id="SDM34413.1"/>
    </source>
</evidence>
<dbReference type="InterPro" id="IPR011519">
    <property type="entry name" value="UnbV_ASPIC"/>
</dbReference>
<organism evidence="3 4">
    <name type="scientific">Daejeonella rubra</name>
    <dbReference type="NCBI Taxonomy" id="990371"/>
    <lineage>
        <taxon>Bacteria</taxon>
        <taxon>Pseudomonadati</taxon>
        <taxon>Bacteroidota</taxon>
        <taxon>Sphingobacteriia</taxon>
        <taxon>Sphingobacteriales</taxon>
        <taxon>Sphingobacteriaceae</taxon>
        <taxon>Daejeonella</taxon>
    </lineage>
</organism>
<dbReference type="InterPro" id="IPR027039">
    <property type="entry name" value="Crtac1"/>
</dbReference>
<evidence type="ECO:0000313" key="4">
    <source>
        <dbReference type="Proteomes" id="UP000199226"/>
    </source>
</evidence>
<evidence type="ECO:0000256" key="1">
    <source>
        <dbReference type="ARBA" id="ARBA00022729"/>
    </source>
</evidence>
<keyword evidence="1" id="KW-0732">Signal</keyword>
<keyword evidence="4" id="KW-1185">Reference proteome</keyword>
<dbReference type="PANTHER" id="PTHR16026">
    <property type="entry name" value="CARTILAGE ACIDIC PROTEIN 1"/>
    <property type="match status" value="1"/>
</dbReference>
<dbReference type="RefSeq" id="WP_090704026.1">
    <property type="nucleotide sequence ID" value="NZ_FNHH01000010.1"/>
</dbReference>
<reference evidence="4" key="1">
    <citation type="submission" date="2016-10" db="EMBL/GenBank/DDBJ databases">
        <authorList>
            <person name="Varghese N."/>
            <person name="Submissions S."/>
        </authorList>
    </citation>
    <scope>NUCLEOTIDE SEQUENCE [LARGE SCALE GENOMIC DNA]</scope>
    <source>
        <strain evidence="4">DSM 24536</strain>
    </source>
</reference>
<dbReference type="Gene3D" id="2.130.10.130">
    <property type="entry name" value="Integrin alpha, N-terminal"/>
    <property type="match status" value="4"/>
</dbReference>
<evidence type="ECO:0000259" key="2">
    <source>
        <dbReference type="Pfam" id="PF07593"/>
    </source>
</evidence>
<dbReference type="Pfam" id="PF07593">
    <property type="entry name" value="UnbV_ASPIC"/>
    <property type="match status" value="1"/>
</dbReference>
<dbReference type="EMBL" id="FNHH01000010">
    <property type="protein sequence ID" value="SDM34413.1"/>
    <property type="molecule type" value="Genomic_DNA"/>
</dbReference>
<dbReference type="Proteomes" id="UP000199226">
    <property type="component" value="Unassembled WGS sequence"/>
</dbReference>
<protein>
    <submittedName>
        <fullName evidence="3">Repeat domain-containing protein</fullName>
    </submittedName>
</protein>
<dbReference type="InterPro" id="IPR028994">
    <property type="entry name" value="Integrin_alpha_N"/>
</dbReference>
<name>A0A1G9SG14_9SPHI</name>
<dbReference type="STRING" id="990371.SAMN05421813_11041"/>
<accession>A0A1G9SG14</accession>
<gene>
    <name evidence="3" type="ORF">SAMN05421813_11041</name>
</gene>
<dbReference type="OrthoDB" id="974255at2"/>
<dbReference type="AlphaFoldDB" id="A0A1G9SG14"/>
<dbReference type="Pfam" id="PF13517">
    <property type="entry name" value="FG-GAP_3"/>
    <property type="match status" value="6"/>
</dbReference>
<dbReference type="PROSITE" id="PS51257">
    <property type="entry name" value="PROKAR_LIPOPROTEIN"/>
    <property type="match status" value="1"/>
</dbReference>
<feature type="domain" description="ASPIC/UnbV" evidence="2">
    <location>
        <begin position="520"/>
        <end position="587"/>
    </location>
</feature>
<dbReference type="SUPFAM" id="SSF69318">
    <property type="entry name" value="Integrin alpha N-terminal domain"/>
    <property type="match status" value="3"/>
</dbReference>
<dbReference type="InterPro" id="IPR013517">
    <property type="entry name" value="FG-GAP"/>
</dbReference>
<dbReference type="PANTHER" id="PTHR16026:SF0">
    <property type="entry name" value="CARTILAGE ACIDIC PROTEIN 1"/>
    <property type="match status" value="1"/>
</dbReference>
<sequence>MLKNLFFVIISSLLITGCGGNDNKFFTQMDKGDTDIDFRNMLKESEDLNVMNYSYFYNGAGVSVGDINNDGLQDLFFTGNMVKNRLYLNKGNFKFENITDKSGVALLQGWCTGATMVDINGDGNLDIYVCRSADIDPARRKNLLFINNGDLTFTEKAEEYGLADQGYSTQASFFDYDKDGDLDMFLINHSLQKYSTGVQENVQLRKEQNPDFANKLYRNDNGSFKDISAEAGITSNVLTFGLGVAVSDINADSWPDIYVSNDFNEPDYLFINNGNGTFTDKLTESMDQISMYSMGSDVADFNNDGLPDLVTLDMLPEDNKTQKMHSGSENFDKMQFLFEKGFYYQFSRNMLQKNNGDGTFSEIGQLAGISNTDWSWSALFSDLDNDGHKDLFITNGYVKDYTDMDFLKFTMDQTIKSRQEGKETTVKDFIEKMPTIQMPNYVFHNTGNDRFENKNKEWGLDQSGISAGAAYADLDNDGDMDLIVSNTNDYAGIYRNNTELFNKNSYLKVKLNGDKNNSWGIGAKVIAYSKGKKYFQEQIPVRGFQSSVDPILNFGLGSTKVLDSLVIVWPNDKIQKMNNVKVNQTITVDLKNASQAPQYLPFPGSEAYLTNSSSIKYTHKENSFNDFTIQTLLPNYLSRQGPCMAKADINGDGIEDLFIGGAAGQAGSLFIQTTGGQFVGKPSPALDADAQSEDTAAEFLDIDNDGDMDLYVASGGYEFAPDNNLLQDRLYINDGKGNFSRKVNALPAMLISTGTVKASDIDADGDMDLFVGGRLVPGMYPSAPESKILLNDGKGNYTDGTARIAPEIKQIGMVTDAIWLDLNKDKQEDLILVGEWMPVKVFLNQNGKLKDVSSTYIKFGSTGWWNRIYADDMDNDGDKDLIIGNLGLNAQFKASEKEPLNIYFKDFDDNGSIDPIFCYYIDGVSYPAASRDDLSDQLPVIKKNFLEYHKYANATITDLFTSDQLKDAKVLKAEILETIYLENTGNGFKLIHLPIEAQYAPVYGIASFDANGDGKKDLLFAGNNSWTRIKFGQYTASNGTLLTGSGNGAFTYVPQWKSGLNIRGNVRSLQTIDSGKKAGVQFVFGINNAEAQVIKIK</sequence>